<dbReference type="RefSeq" id="WP_289319206.1">
    <property type="nucleotide sequence ID" value="NZ_JAUCEY010000007.1"/>
</dbReference>
<comment type="caution">
    <text evidence="1">The sequence shown here is derived from an EMBL/GenBank/DDBJ whole genome shotgun (WGS) entry which is preliminary data.</text>
</comment>
<accession>A0AAW7I7A3</accession>
<gene>
    <name evidence="1" type="ORF">QUF89_02100</name>
</gene>
<evidence type="ECO:0000313" key="1">
    <source>
        <dbReference type="EMBL" id="MDM5451039.1"/>
    </source>
</evidence>
<dbReference type="AlphaFoldDB" id="A0AAW7I7A3"/>
<dbReference type="EMBL" id="JAUCEY010000007">
    <property type="protein sequence ID" value="MDM5451039.1"/>
    <property type="molecule type" value="Genomic_DNA"/>
</dbReference>
<organism evidence="1 2">
    <name type="scientific">Peribacillus simplex</name>
    <dbReference type="NCBI Taxonomy" id="1478"/>
    <lineage>
        <taxon>Bacteria</taxon>
        <taxon>Bacillati</taxon>
        <taxon>Bacillota</taxon>
        <taxon>Bacilli</taxon>
        <taxon>Bacillales</taxon>
        <taxon>Bacillaceae</taxon>
        <taxon>Peribacillus</taxon>
    </lineage>
</organism>
<proteinExistence type="predicted"/>
<sequence length="100" mass="11701">MGEEKPRLEQYKELYAKEYDRLQQMQPKSQEYAQLEKRVDRMQDVSERCEFVSSRIDCEQEEKELLKEMKTTIANLAINGTFTSPIIDAGSTMLYTPTVV</sequence>
<dbReference type="Proteomes" id="UP001234602">
    <property type="component" value="Unassembled WGS sequence"/>
</dbReference>
<name>A0AAW7I7A3_9BACI</name>
<evidence type="ECO:0000313" key="2">
    <source>
        <dbReference type="Proteomes" id="UP001234602"/>
    </source>
</evidence>
<reference evidence="1" key="1">
    <citation type="submission" date="2023-06" db="EMBL/GenBank/DDBJ databases">
        <title>Comparative genomics of Bacillaceae isolates and their secondary metabolite potential.</title>
        <authorList>
            <person name="Song L."/>
            <person name="Nielsen L.J."/>
            <person name="Mohite O."/>
            <person name="Xu X."/>
            <person name="Weber T."/>
            <person name="Kovacs A.T."/>
        </authorList>
    </citation>
    <scope>NUCLEOTIDE SEQUENCE</scope>
    <source>
        <strain evidence="1">D8_B_37</strain>
    </source>
</reference>
<protein>
    <submittedName>
        <fullName evidence="1">Uncharacterized protein</fullName>
    </submittedName>
</protein>